<feature type="region of interest" description="Disordered" evidence="1">
    <location>
        <begin position="177"/>
        <end position="232"/>
    </location>
</feature>
<feature type="compositionally biased region" description="Polar residues" evidence="1">
    <location>
        <begin position="411"/>
        <end position="426"/>
    </location>
</feature>
<feature type="region of interest" description="Disordered" evidence="1">
    <location>
        <begin position="124"/>
        <end position="144"/>
    </location>
</feature>
<keyword evidence="3" id="KW-1185">Reference proteome</keyword>
<proteinExistence type="predicted"/>
<dbReference type="EMBL" id="UZAN01040950">
    <property type="protein sequence ID" value="VDP71481.1"/>
    <property type="molecule type" value="Genomic_DNA"/>
</dbReference>
<feature type="region of interest" description="Disordered" evidence="1">
    <location>
        <begin position="1"/>
        <end position="30"/>
    </location>
</feature>
<accession>A0A183AAS1</accession>
<feature type="compositionally biased region" description="Polar residues" evidence="1">
    <location>
        <begin position="177"/>
        <end position="197"/>
    </location>
</feature>
<dbReference type="OrthoDB" id="6263182at2759"/>
<feature type="region of interest" description="Disordered" evidence="1">
    <location>
        <begin position="411"/>
        <end position="434"/>
    </location>
</feature>
<evidence type="ECO:0000313" key="3">
    <source>
        <dbReference type="Proteomes" id="UP000272942"/>
    </source>
</evidence>
<dbReference type="WBParaSite" id="ECPE_0000406301-mRNA-1">
    <property type="protein sequence ID" value="ECPE_0000406301-mRNA-1"/>
    <property type="gene ID" value="ECPE_0000406301"/>
</dbReference>
<feature type="compositionally biased region" description="Polar residues" evidence="1">
    <location>
        <begin position="208"/>
        <end position="228"/>
    </location>
</feature>
<organism evidence="4">
    <name type="scientific">Echinostoma caproni</name>
    <dbReference type="NCBI Taxonomy" id="27848"/>
    <lineage>
        <taxon>Eukaryota</taxon>
        <taxon>Metazoa</taxon>
        <taxon>Spiralia</taxon>
        <taxon>Lophotrochozoa</taxon>
        <taxon>Platyhelminthes</taxon>
        <taxon>Trematoda</taxon>
        <taxon>Digenea</taxon>
        <taxon>Plagiorchiida</taxon>
        <taxon>Echinostomata</taxon>
        <taxon>Echinostomatoidea</taxon>
        <taxon>Echinostomatidae</taxon>
        <taxon>Echinostoma</taxon>
    </lineage>
</organism>
<protein>
    <submittedName>
        <fullName evidence="2 4">Uncharacterized protein</fullName>
    </submittedName>
</protein>
<evidence type="ECO:0000256" key="1">
    <source>
        <dbReference type="SAM" id="MobiDB-lite"/>
    </source>
</evidence>
<reference evidence="4" key="1">
    <citation type="submission" date="2016-06" db="UniProtKB">
        <authorList>
            <consortium name="WormBaseParasite"/>
        </authorList>
    </citation>
    <scope>IDENTIFICATION</scope>
</reference>
<reference evidence="2 3" key="2">
    <citation type="submission" date="2018-11" db="EMBL/GenBank/DDBJ databases">
        <authorList>
            <consortium name="Pathogen Informatics"/>
        </authorList>
    </citation>
    <scope>NUCLEOTIDE SEQUENCE [LARGE SCALE GENOMIC DNA]</scope>
    <source>
        <strain evidence="2 3">Egypt</strain>
    </source>
</reference>
<dbReference type="AlphaFoldDB" id="A0A183AAS1"/>
<feature type="compositionally biased region" description="Acidic residues" evidence="1">
    <location>
        <begin position="346"/>
        <end position="361"/>
    </location>
</feature>
<dbReference type="Proteomes" id="UP000272942">
    <property type="component" value="Unassembled WGS sequence"/>
</dbReference>
<evidence type="ECO:0000313" key="4">
    <source>
        <dbReference type="WBParaSite" id="ECPE_0000406301-mRNA-1"/>
    </source>
</evidence>
<name>A0A183AAS1_9TREM</name>
<feature type="compositionally biased region" description="Low complexity" evidence="1">
    <location>
        <begin position="7"/>
        <end position="22"/>
    </location>
</feature>
<gene>
    <name evidence="2" type="ORF">ECPE_LOCUS4056</name>
</gene>
<sequence>MAKSPRKSPLNSRSVSSSPRSRAGQLSPSLDQELPILKSLLKELQSLRVRKDNKMHVLRENELDALYSLLVSTCPSLQMDCRPERSAPQLNKYRTFARHSSESRTYASQQPLTSAYERRQRLANIALPRKRPPPPGRSVPKDRGWLRATPIYTGPTKSSIIPRANHAHLLRMQQLRNSTQAKRSLSQTDSRPKSVNTMGKKASHSRHSASQSDYSEATEPTQSHQGPPNQAKFVAVTRVLSRPTREKVNRLNSVPGTVSLTQVPSGIELVSEIARPVNPQLGCSENQPVSTLHELEPDLTEHTRSESRASQIVSLVYVSRARTTPSVKSYSTEEGDRAEKQNDALLVEDETEDSQISEDRDDPGPVSKKITPVALRLTSEEYTDPDRNLVLSKAHTIENTICYSDRVASTTNDGVRRSSTSVNASSLPGGPEQIDRQSTVLQTEEGSIDVPLSPGEQERRIHGSPQSKLIQLPELEFPSINDYSEQATDGVDDLDIEAMRSRGSRDYILGGTKIK</sequence>
<feature type="region of interest" description="Disordered" evidence="1">
    <location>
        <begin position="324"/>
        <end position="369"/>
    </location>
</feature>
<evidence type="ECO:0000313" key="2">
    <source>
        <dbReference type="EMBL" id="VDP71481.1"/>
    </source>
</evidence>